<evidence type="ECO:0000259" key="2">
    <source>
        <dbReference type="Pfam" id="PF20789"/>
    </source>
</evidence>
<dbReference type="Pfam" id="PF20789">
    <property type="entry name" value="4HBT_3C"/>
    <property type="match status" value="1"/>
</dbReference>
<dbReference type="GO" id="GO:0009062">
    <property type="term" value="P:fatty acid catabolic process"/>
    <property type="evidence" value="ECO:0007669"/>
    <property type="project" value="TreeGrafter"/>
</dbReference>
<dbReference type="InterPro" id="IPR029069">
    <property type="entry name" value="HotDog_dom_sf"/>
</dbReference>
<dbReference type="EMBL" id="CANHGI010000006">
    <property type="protein sequence ID" value="CAI5454542.1"/>
    <property type="molecule type" value="Genomic_DNA"/>
</dbReference>
<dbReference type="InterPro" id="IPR042171">
    <property type="entry name" value="Acyl-CoA_hotdog"/>
</dbReference>
<dbReference type="Gene3D" id="2.40.160.210">
    <property type="entry name" value="Acyl-CoA thioesterase, double hotdog domain"/>
    <property type="match status" value="1"/>
</dbReference>
<dbReference type="GO" id="GO:0006637">
    <property type="term" value="P:acyl-CoA metabolic process"/>
    <property type="evidence" value="ECO:0007669"/>
    <property type="project" value="InterPro"/>
</dbReference>
<feature type="domain" description="Acyl-CoA thioesterase-like C-terminal" evidence="2">
    <location>
        <begin position="152"/>
        <end position="284"/>
    </location>
</feature>
<comment type="caution">
    <text evidence="3">The sequence shown here is derived from an EMBL/GenBank/DDBJ whole genome shotgun (WGS) entry which is preliminary data.</text>
</comment>
<dbReference type="PANTHER" id="PTHR11066">
    <property type="entry name" value="ACYL-COA THIOESTERASE"/>
    <property type="match status" value="1"/>
</dbReference>
<evidence type="ECO:0000313" key="3">
    <source>
        <dbReference type="EMBL" id="CAI5454542.1"/>
    </source>
</evidence>
<evidence type="ECO:0000256" key="1">
    <source>
        <dbReference type="ARBA" id="ARBA00006538"/>
    </source>
</evidence>
<dbReference type="InterPro" id="IPR003703">
    <property type="entry name" value="Acyl_CoA_thio"/>
</dbReference>
<dbReference type="PANTHER" id="PTHR11066:SF66">
    <property type="entry name" value="THIOESTERASE_THIOL ESTER DEHYDRASE-ISOMERASE"/>
    <property type="match status" value="1"/>
</dbReference>
<dbReference type="CDD" id="cd03444">
    <property type="entry name" value="Thioesterase_II_repeat1"/>
    <property type="match status" value="1"/>
</dbReference>
<organism evidence="3 4">
    <name type="scientific">Caenorhabditis angaria</name>
    <dbReference type="NCBI Taxonomy" id="860376"/>
    <lineage>
        <taxon>Eukaryota</taxon>
        <taxon>Metazoa</taxon>
        <taxon>Ecdysozoa</taxon>
        <taxon>Nematoda</taxon>
        <taxon>Chromadorea</taxon>
        <taxon>Rhabditida</taxon>
        <taxon>Rhabditina</taxon>
        <taxon>Rhabditomorpha</taxon>
        <taxon>Rhabditoidea</taxon>
        <taxon>Rhabditidae</taxon>
        <taxon>Peloderinae</taxon>
        <taxon>Caenorhabditis</taxon>
    </lineage>
</organism>
<keyword evidence="4" id="KW-1185">Reference proteome</keyword>
<dbReference type="SUPFAM" id="SSF54637">
    <property type="entry name" value="Thioesterase/thiol ester dehydrase-isomerase"/>
    <property type="match status" value="2"/>
</dbReference>
<reference evidence="3" key="1">
    <citation type="submission" date="2022-11" db="EMBL/GenBank/DDBJ databases">
        <authorList>
            <person name="Kikuchi T."/>
        </authorList>
    </citation>
    <scope>NUCLEOTIDE SEQUENCE</scope>
    <source>
        <strain evidence="3">PS1010</strain>
    </source>
</reference>
<proteinExistence type="inferred from homology"/>
<sequence length="294" mass="33832">MSAFKKQLVSSLFSIDYVGENVYESNSPHIGGVIGPNRLFGGYIAAQTYFAVRDALRKNHDERVIFSMHYNFVSAGDPNKNIYLKLNQHDNIYSIEIAHDHKNIGLAHVKLDTNFLDRPENEKNVRFPHMTNLPTMGTLLDSLPSEKWRTHYHNLFNKLMFEVRPQFLIQNYSLDNHKVAFYARIYPECLSLLDEDSGIIAVIALSDFFVIQSAQNLARQHGWKTSTAASLHHKIHFHTDYVQADQWFYVETKTETSTGNKAKIFGHLYDSNKKCVMSFIQESYCVAHLPEAKL</sequence>
<protein>
    <recommendedName>
        <fullName evidence="2">Acyl-CoA thioesterase-like C-terminal domain-containing protein</fullName>
    </recommendedName>
</protein>
<accession>A0A9P1NAR4</accession>
<dbReference type="AlphaFoldDB" id="A0A9P1NAR4"/>
<comment type="similarity">
    <text evidence="1">Belongs to the C/M/P thioester hydrolase family.</text>
</comment>
<evidence type="ECO:0000313" key="4">
    <source>
        <dbReference type="Proteomes" id="UP001152747"/>
    </source>
</evidence>
<name>A0A9P1NAR4_9PELO</name>
<gene>
    <name evidence="3" type="ORF">CAMP_LOCUS17179</name>
</gene>
<dbReference type="Proteomes" id="UP001152747">
    <property type="component" value="Unassembled WGS sequence"/>
</dbReference>
<dbReference type="GO" id="GO:0047617">
    <property type="term" value="F:fatty acyl-CoA hydrolase activity"/>
    <property type="evidence" value="ECO:0007669"/>
    <property type="project" value="InterPro"/>
</dbReference>
<dbReference type="GO" id="GO:0005782">
    <property type="term" value="C:peroxisomal matrix"/>
    <property type="evidence" value="ECO:0007669"/>
    <property type="project" value="UniProtKB-SubCell"/>
</dbReference>
<dbReference type="OrthoDB" id="5796505at2759"/>
<dbReference type="InterPro" id="IPR049450">
    <property type="entry name" value="ACOT8-like_C"/>
</dbReference>